<protein>
    <submittedName>
        <fullName evidence="2">GSCFA domain protein</fullName>
    </submittedName>
</protein>
<proteinExistence type="predicted"/>
<reference evidence="2 3" key="1">
    <citation type="journal article" date="2011" name="Stand. Genomic Sci.">
        <title>Complete genome sequence of Haliscomenobacter hydrossis type strain (O).</title>
        <authorList>
            <consortium name="US DOE Joint Genome Institute (JGI-PGF)"/>
            <person name="Daligault H."/>
            <person name="Lapidus A."/>
            <person name="Zeytun A."/>
            <person name="Nolan M."/>
            <person name="Lucas S."/>
            <person name="Del Rio T.G."/>
            <person name="Tice H."/>
            <person name="Cheng J.F."/>
            <person name="Tapia R."/>
            <person name="Han C."/>
            <person name="Goodwin L."/>
            <person name="Pitluck S."/>
            <person name="Liolios K."/>
            <person name="Pagani I."/>
            <person name="Ivanova N."/>
            <person name="Huntemann M."/>
            <person name="Mavromatis K."/>
            <person name="Mikhailova N."/>
            <person name="Pati A."/>
            <person name="Chen A."/>
            <person name="Palaniappan K."/>
            <person name="Land M."/>
            <person name="Hauser L."/>
            <person name="Brambilla E.M."/>
            <person name="Rohde M."/>
            <person name="Verbarg S."/>
            <person name="Goker M."/>
            <person name="Bristow J."/>
            <person name="Eisen J.A."/>
            <person name="Markowitz V."/>
            <person name="Hugenholtz P."/>
            <person name="Kyrpides N.C."/>
            <person name="Klenk H.P."/>
            <person name="Woyke T."/>
        </authorList>
    </citation>
    <scope>NUCLEOTIDE SEQUENCE [LARGE SCALE GENOMIC DNA]</scope>
    <source>
        <strain evidence="3">ATCC 27775 / DSM 1100 / LMG 10767 / O</strain>
    </source>
</reference>
<evidence type="ECO:0000313" key="3">
    <source>
        <dbReference type="Proteomes" id="UP000008461"/>
    </source>
</evidence>
<organism evidence="2 3">
    <name type="scientific">Haliscomenobacter hydrossis (strain ATCC 27775 / DSM 1100 / LMG 10767 / O)</name>
    <dbReference type="NCBI Taxonomy" id="760192"/>
    <lineage>
        <taxon>Bacteria</taxon>
        <taxon>Pseudomonadati</taxon>
        <taxon>Bacteroidota</taxon>
        <taxon>Saprospiria</taxon>
        <taxon>Saprospirales</taxon>
        <taxon>Haliscomenobacteraceae</taxon>
        <taxon>Haliscomenobacter</taxon>
    </lineage>
</organism>
<evidence type="ECO:0000259" key="1">
    <source>
        <dbReference type="Pfam" id="PF08885"/>
    </source>
</evidence>
<dbReference type="OrthoDB" id="9807687at2"/>
<dbReference type="Proteomes" id="UP000008461">
    <property type="component" value="Chromosome"/>
</dbReference>
<dbReference type="KEGG" id="hhy:Halhy_1971"/>
<name>F4L6L3_HALH1</name>
<gene>
    <name evidence="2" type="ordered locus">Halhy_1971</name>
</gene>
<dbReference type="eggNOG" id="COG2755">
    <property type="taxonomic scope" value="Bacteria"/>
</dbReference>
<dbReference type="InterPro" id="IPR014982">
    <property type="entry name" value="GSCFA"/>
</dbReference>
<keyword evidence="3" id="KW-1185">Reference proteome</keyword>
<dbReference type="EMBL" id="CP002691">
    <property type="protein sequence ID" value="AEE49856.1"/>
    <property type="molecule type" value="Genomic_DNA"/>
</dbReference>
<dbReference type="Pfam" id="PF08885">
    <property type="entry name" value="GSCFA"/>
    <property type="match status" value="1"/>
</dbReference>
<feature type="domain" description="GSCFA" evidence="1">
    <location>
        <begin position="24"/>
        <end position="258"/>
    </location>
</feature>
<evidence type="ECO:0000313" key="2">
    <source>
        <dbReference type="EMBL" id="AEE49856.1"/>
    </source>
</evidence>
<sequence length="329" mass="37720">MEHFRSVFPAIAYPFQLSYADHFLGIGSCFVEQIGQKLSAHKFSIFYNPLGIAFNPVSVALGLDRVTAPKLYQSTDLFEHQGLWHSFDHHGSFSHPDIHQTLNNIHSAQENGHAQFKKSTVLLLTLGTANVWEHLAQNRMVSNCHKLPGQVFRRRRLSVAEAVAVLGRSLQSLFSTRPEIVVILTVSPVRYLREGLLENTRSKASLILAAEQLSQNFAQVHYFPAYELLMDDLRDYRFYAEDLAHPSTQATAYIWDYFKKSFFAPAVIQQMQDIEKVVQAAQHRTLHPKSVSHRQFLTQQLEYLARLEDKYPEMDFSSEKSTFLHQLKA</sequence>
<accession>F4L6L3</accession>
<dbReference type="STRING" id="760192.Halhy_1971"/>
<dbReference type="RefSeq" id="WP_013764409.1">
    <property type="nucleotide sequence ID" value="NC_015510.1"/>
</dbReference>
<dbReference type="SUPFAM" id="SSF52266">
    <property type="entry name" value="SGNH hydrolase"/>
    <property type="match status" value="1"/>
</dbReference>
<reference key="2">
    <citation type="submission" date="2011-04" db="EMBL/GenBank/DDBJ databases">
        <title>Complete sequence of chromosome of Haliscomenobacter hydrossis DSM 1100.</title>
        <authorList>
            <consortium name="US DOE Joint Genome Institute (JGI-PGF)"/>
            <person name="Lucas S."/>
            <person name="Han J."/>
            <person name="Lapidus A."/>
            <person name="Bruce D."/>
            <person name="Goodwin L."/>
            <person name="Pitluck S."/>
            <person name="Peters L."/>
            <person name="Kyrpides N."/>
            <person name="Mavromatis K."/>
            <person name="Ivanova N."/>
            <person name="Ovchinnikova G."/>
            <person name="Pagani I."/>
            <person name="Daligault H."/>
            <person name="Detter J.C."/>
            <person name="Han C."/>
            <person name="Land M."/>
            <person name="Hauser L."/>
            <person name="Markowitz V."/>
            <person name="Cheng J.-F."/>
            <person name="Hugenholtz P."/>
            <person name="Woyke T."/>
            <person name="Wu D."/>
            <person name="Verbarg S."/>
            <person name="Frueling A."/>
            <person name="Brambilla E."/>
            <person name="Klenk H.-P."/>
            <person name="Eisen J.A."/>
        </authorList>
    </citation>
    <scope>NUCLEOTIDE SEQUENCE</scope>
    <source>
        <strain>DSM 1100</strain>
    </source>
</reference>
<dbReference type="HOGENOM" id="CLU_075057_0_0_10"/>
<dbReference type="AlphaFoldDB" id="F4L6L3"/>